<organism evidence="2 3">
    <name type="scientific">Blattamonas nauphoetae</name>
    <dbReference type="NCBI Taxonomy" id="2049346"/>
    <lineage>
        <taxon>Eukaryota</taxon>
        <taxon>Metamonada</taxon>
        <taxon>Preaxostyla</taxon>
        <taxon>Oxymonadida</taxon>
        <taxon>Blattamonas</taxon>
    </lineage>
</organism>
<proteinExistence type="predicted"/>
<keyword evidence="3" id="KW-1185">Reference proteome</keyword>
<dbReference type="EMBL" id="JARBJD010000126">
    <property type="protein sequence ID" value="KAK2950995.1"/>
    <property type="molecule type" value="Genomic_DNA"/>
</dbReference>
<dbReference type="Gene3D" id="2.160.20.10">
    <property type="entry name" value="Single-stranded right-handed beta-helix, Pectin lyase-like"/>
    <property type="match status" value="1"/>
</dbReference>
<comment type="caution">
    <text evidence="2">The sequence shown here is derived from an EMBL/GenBank/DDBJ whole genome shotgun (WGS) entry which is preliminary data.</text>
</comment>
<gene>
    <name evidence="2" type="ORF">BLNAU_14073</name>
</gene>
<sequence>MMIVIALVQVLEMVDIELEPLVREAYPSKMLNLTSGTYSGKNIAIVETEMRKYRMFHVSGDEQRDVTLKPSSQSDSLFLLTNISMSLTGMRIIVPTNNSFIKTFEDSYLLMIGIVHDYSTRNFAVIEDARYATILMRNHTFQPNSRFGCPIVQRNEEGTAEDNNELAMEWSKISGIIMTKDVPFLTNAQTGNVSMKNNVFEDIRFAANVAGQKTPAPTIVLQRPLHQAWIQNNTLKNCDGPLTGGLGFFHLAKDVYITNTTVDSSTNLMLGSLASPFTGWSYQVVSSNFSNCVSTPSNQNGSALYVGIAEDVLISNSHFKNNTAAVAGGAVWIGEGCMKFVVENSSFLMNRAAIGGAISVIGQKGQHGSPSRVDSTQFANIARLGSDLHFDDIAKLNVTSESFGNCRSRSGSPRVYDGKTKKGYEWTN</sequence>
<evidence type="ECO:0000313" key="3">
    <source>
        <dbReference type="Proteomes" id="UP001281761"/>
    </source>
</evidence>
<protein>
    <submittedName>
        <fullName evidence="2">Uncharacterized protein</fullName>
    </submittedName>
</protein>
<dbReference type="Proteomes" id="UP001281761">
    <property type="component" value="Unassembled WGS sequence"/>
</dbReference>
<dbReference type="InterPro" id="IPR011050">
    <property type="entry name" value="Pectin_lyase_fold/virulence"/>
</dbReference>
<feature type="region of interest" description="Disordered" evidence="1">
    <location>
        <begin position="407"/>
        <end position="428"/>
    </location>
</feature>
<feature type="compositionally biased region" description="Basic and acidic residues" evidence="1">
    <location>
        <begin position="416"/>
        <end position="428"/>
    </location>
</feature>
<evidence type="ECO:0000256" key="1">
    <source>
        <dbReference type="SAM" id="MobiDB-lite"/>
    </source>
</evidence>
<reference evidence="2 3" key="1">
    <citation type="journal article" date="2022" name="bioRxiv">
        <title>Genomics of Preaxostyla Flagellates Illuminates Evolutionary Transitions and the Path Towards Mitochondrial Loss.</title>
        <authorList>
            <person name="Novak L.V.F."/>
            <person name="Treitli S.C."/>
            <person name="Pyrih J."/>
            <person name="Halakuc P."/>
            <person name="Pipaliya S.V."/>
            <person name="Vacek V."/>
            <person name="Brzon O."/>
            <person name="Soukal P."/>
            <person name="Eme L."/>
            <person name="Dacks J.B."/>
            <person name="Karnkowska A."/>
            <person name="Elias M."/>
            <person name="Hampl V."/>
        </authorList>
    </citation>
    <scope>NUCLEOTIDE SEQUENCE [LARGE SCALE GENOMIC DNA]</scope>
    <source>
        <strain evidence="2">NAU3</strain>
        <tissue evidence="2">Gut</tissue>
    </source>
</reference>
<dbReference type="SUPFAM" id="SSF51126">
    <property type="entry name" value="Pectin lyase-like"/>
    <property type="match status" value="1"/>
</dbReference>
<evidence type="ECO:0000313" key="2">
    <source>
        <dbReference type="EMBL" id="KAK2950995.1"/>
    </source>
</evidence>
<name>A0ABQ9XLH3_9EUKA</name>
<accession>A0ABQ9XLH3</accession>
<dbReference type="InterPro" id="IPR012334">
    <property type="entry name" value="Pectin_lyas_fold"/>
</dbReference>